<dbReference type="SUPFAM" id="SSF54373">
    <property type="entry name" value="FAD-linked reductases, C-terminal domain"/>
    <property type="match status" value="1"/>
</dbReference>
<evidence type="ECO:0000313" key="7">
    <source>
        <dbReference type="EMBL" id="TLS47896.1"/>
    </source>
</evidence>
<accession>A0A5R9G0S5</accession>
<evidence type="ECO:0000256" key="5">
    <source>
        <dbReference type="SAM" id="MobiDB-lite"/>
    </source>
</evidence>
<dbReference type="SUPFAM" id="SSF51905">
    <property type="entry name" value="FAD/NAD(P)-binding domain"/>
    <property type="match status" value="1"/>
</dbReference>
<evidence type="ECO:0000256" key="1">
    <source>
        <dbReference type="ARBA" id="ARBA00001974"/>
    </source>
</evidence>
<evidence type="ECO:0000256" key="2">
    <source>
        <dbReference type="ARBA" id="ARBA00022630"/>
    </source>
</evidence>
<dbReference type="PANTHER" id="PTHR10961:SF7">
    <property type="entry name" value="FAD DEPENDENT OXIDOREDUCTASE DOMAIN-CONTAINING PROTEIN"/>
    <property type="match status" value="1"/>
</dbReference>
<dbReference type="Pfam" id="PF01266">
    <property type="entry name" value="DAO"/>
    <property type="match status" value="1"/>
</dbReference>
<dbReference type="Proteomes" id="UP000305906">
    <property type="component" value="Unassembled WGS sequence"/>
</dbReference>
<dbReference type="RefSeq" id="WP_138043425.1">
    <property type="nucleotide sequence ID" value="NZ_VBZC01000002.1"/>
</dbReference>
<dbReference type="GO" id="GO:0050660">
    <property type="term" value="F:flavin adenine dinucleotide binding"/>
    <property type="evidence" value="ECO:0007669"/>
    <property type="project" value="InterPro"/>
</dbReference>
<dbReference type="GO" id="GO:0008115">
    <property type="term" value="F:sarcosine oxidase activity"/>
    <property type="evidence" value="ECO:0007669"/>
    <property type="project" value="TreeGrafter"/>
</dbReference>
<dbReference type="EMBL" id="VBZC01000002">
    <property type="protein sequence ID" value="TLS47896.1"/>
    <property type="molecule type" value="Genomic_DNA"/>
</dbReference>
<evidence type="ECO:0000256" key="4">
    <source>
        <dbReference type="ARBA" id="ARBA00023002"/>
    </source>
</evidence>
<protein>
    <submittedName>
        <fullName evidence="7">FAD-dependent oxidoreductase</fullName>
    </submittedName>
</protein>
<feature type="region of interest" description="Disordered" evidence="5">
    <location>
        <begin position="250"/>
        <end position="282"/>
    </location>
</feature>
<dbReference type="AlphaFoldDB" id="A0A5R9G0S5"/>
<reference evidence="7 8" key="1">
    <citation type="submission" date="2019-05" db="EMBL/GenBank/DDBJ databases">
        <title>Streptomyces sp. NEAU-C151, a novel actinomycete isolated from soil.</title>
        <authorList>
            <person name="Han L."/>
            <person name="Jiang H."/>
        </authorList>
    </citation>
    <scope>NUCLEOTIDE SEQUENCE [LARGE SCALE GENOMIC DNA]</scope>
    <source>
        <strain evidence="7 8">NEAU-C151</strain>
    </source>
</reference>
<gene>
    <name evidence="7" type="ORF">FE633_01560</name>
</gene>
<dbReference type="InterPro" id="IPR036188">
    <property type="entry name" value="FAD/NAD-bd_sf"/>
</dbReference>
<dbReference type="InterPro" id="IPR045170">
    <property type="entry name" value="MTOX"/>
</dbReference>
<feature type="domain" description="FAD dependent oxidoreductase" evidence="6">
    <location>
        <begin position="6"/>
        <end position="352"/>
    </location>
</feature>
<keyword evidence="4" id="KW-0560">Oxidoreductase</keyword>
<dbReference type="Gene3D" id="3.50.50.60">
    <property type="entry name" value="FAD/NAD(P)-binding domain"/>
    <property type="match status" value="1"/>
</dbReference>
<organism evidence="7 8">
    <name type="scientific">Streptomyces montanus</name>
    <dbReference type="NCBI Taxonomy" id="2580423"/>
    <lineage>
        <taxon>Bacteria</taxon>
        <taxon>Bacillati</taxon>
        <taxon>Actinomycetota</taxon>
        <taxon>Actinomycetes</taxon>
        <taxon>Kitasatosporales</taxon>
        <taxon>Streptomycetaceae</taxon>
        <taxon>Streptomyces</taxon>
    </lineage>
</organism>
<evidence type="ECO:0000313" key="8">
    <source>
        <dbReference type="Proteomes" id="UP000305906"/>
    </source>
</evidence>
<dbReference type="Gene3D" id="3.30.9.10">
    <property type="entry name" value="D-Amino Acid Oxidase, subunit A, domain 2"/>
    <property type="match status" value="1"/>
</dbReference>
<keyword evidence="8" id="KW-1185">Reference proteome</keyword>
<evidence type="ECO:0000256" key="3">
    <source>
        <dbReference type="ARBA" id="ARBA00022827"/>
    </source>
</evidence>
<comment type="caution">
    <text evidence="7">The sequence shown here is derived from an EMBL/GenBank/DDBJ whole genome shotgun (WGS) entry which is preliminary data.</text>
</comment>
<feature type="compositionally biased region" description="Basic and acidic residues" evidence="5">
    <location>
        <begin position="255"/>
        <end position="265"/>
    </location>
</feature>
<dbReference type="PANTHER" id="PTHR10961">
    <property type="entry name" value="PEROXISOMAL SARCOSINE OXIDASE"/>
    <property type="match status" value="1"/>
</dbReference>
<name>A0A5R9G0S5_9ACTN</name>
<proteinExistence type="predicted"/>
<evidence type="ECO:0000259" key="6">
    <source>
        <dbReference type="Pfam" id="PF01266"/>
    </source>
</evidence>
<comment type="cofactor">
    <cofactor evidence="1">
        <name>FAD</name>
        <dbReference type="ChEBI" id="CHEBI:57692"/>
    </cofactor>
</comment>
<keyword evidence="2" id="KW-0285">Flavoprotein</keyword>
<keyword evidence="3" id="KW-0274">FAD</keyword>
<sequence>MTPEFDLAVVGAGLMGAATAWAATRRGLSVAVLEQFDAGHDRGSSHGSARIVRRAYPDPVYLRMTGRAMELWRELETDAGTRLLRIVGGIDHGRLRDPERLAAALATAAVPHELLPPEEAARRWPGLRFDGPVLFHHEAGTVDAARAVAAFLERAGARGADIRHHTAVRRIIPNQEAGIRLETAEGATLTTRRAVVAAGAWAADLLGGLVPLPELTVSQQQIFHFPRRDPAAEPWPVVVHKDALNTYSLPGGRDGGPHDARKIAEHNAGGPTTAGTRDGKVDPAARDRITAYVRDWLPGLVPEPFNEATCLYTSTANDDFVLDRAGPLVVCSPCSGHGAKFAPLIGEMATDLALGGAPPEPRFTLAAHTAQAGNTGAAQWPV</sequence>
<dbReference type="InterPro" id="IPR006076">
    <property type="entry name" value="FAD-dep_OxRdtase"/>
</dbReference>